<organism evidence="10 11">
    <name type="scientific">Butyricimonas hominis</name>
    <dbReference type="NCBI Taxonomy" id="2763032"/>
    <lineage>
        <taxon>Bacteria</taxon>
        <taxon>Pseudomonadati</taxon>
        <taxon>Bacteroidota</taxon>
        <taxon>Bacteroidia</taxon>
        <taxon>Bacteroidales</taxon>
        <taxon>Odoribacteraceae</taxon>
        <taxon>Butyricimonas</taxon>
    </lineage>
</organism>
<dbReference type="InterPro" id="IPR039426">
    <property type="entry name" value="TonB-dep_rcpt-like"/>
</dbReference>
<dbReference type="RefSeq" id="WP_186977884.1">
    <property type="nucleotide sequence ID" value="NZ_JACOOH010000008.1"/>
</dbReference>
<dbReference type="EMBL" id="JACOOH010000008">
    <property type="protein sequence ID" value="MBC5622960.1"/>
    <property type="molecule type" value="Genomic_DNA"/>
</dbReference>
<dbReference type="SUPFAM" id="SSF56935">
    <property type="entry name" value="Porins"/>
    <property type="match status" value="1"/>
</dbReference>
<comment type="subcellular location">
    <subcellularLocation>
        <location evidence="1 7">Cell outer membrane</location>
        <topology evidence="1 7">Multi-pass membrane protein</topology>
    </subcellularLocation>
</comment>
<dbReference type="InterPro" id="IPR008969">
    <property type="entry name" value="CarboxyPept-like_regulatory"/>
</dbReference>
<evidence type="ECO:0000313" key="10">
    <source>
        <dbReference type="EMBL" id="MBC5622960.1"/>
    </source>
</evidence>
<gene>
    <name evidence="10" type="ORF">H8S64_17850</name>
</gene>
<evidence type="ECO:0000256" key="4">
    <source>
        <dbReference type="ARBA" id="ARBA00022692"/>
    </source>
</evidence>
<keyword evidence="8" id="KW-1133">Transmembrane helix</keyword>
<dbReference type="InterPro" id="IPR037066">
    <property type="entry name" value="Plug_dom_sf"/>
</dbReference>
<reference evidence="10 11" key="1">
    <citation type="submission" date="2020-08" db="EMBL/GenBank/DDBJ databases">
        <title>Genome public.</title>
        <authorList>
            <person name="Liu C."/>
            <person name="Sun Q."/>
        </authorList>
    </citation>
    <scope>NUCLEOTIDE SEQUENCE [LARGE SCALE GENOMIC DNA]</scope>
    <source>
        <strain evidence="10 11">NSJ-56</strain>
    </source>
</reference>
<name>A0ABR7D649_9BACT</name>
<dbReference type="Gene3D" id="2.170.130.10">
    <property type="entry name" value="TonB-dependent receptor, plug domain"/>
    <property type="match status" value="1"/>
</dbReference>
<evidence type="ECO:0000259" key="9">
    <source>
        <dbReference type="Pfam" id="PF07715"/>
    </source>
</evidence>
<evidence type="ECO:0000256" key="6">
    <source>
        <dbReference type="ARBA" id="ARBA00023237"/>
    </source>
</evidence>
<keyword evidence="2 7" id="KW-0813">Transport</keyword>
<keyword evidence="5 7" id="KW-0472">Membrane</keyword>
<dbReference type="SUPFAM" id="SSF49464">
    <property type="entry name" value="Carboxypeptidase regulatory domain-like"/>
    <property type="match status" value="1"/>
</dbReference>
<dbReference type="Gene3D" id="2.40.170.20">
    <property type="entry name" value="TonB-dependent receptor, beta-barrel domain"/>
    <property type="match status" value="1"/>
</dbReference>
<feature type="domain" description="TonB-dependent receptor plug" evidence="9">
    <location>
        <begin position="230"/>
        <end position="354"/>
    </location>
</feature>
<sequence length="1145" mass="129526">MTKKWKNNFLYSRKWCKILWFTKFYVLLTMLGVMYSYGDAQAQTFTLKVENLALKDVFKKIETESEYRFLFKSEDVARVTGITFSVANAGIDEILALCLKNTRLIYEKDGSLIVIKQGKDDTKEKKQEKRVIQGKVLDEKSETLPGATVLLRGTTLGVVTDADGKFRMEVPQMDTTVLLISFIGYQTHEVVLKKDPKNDAKELVIRMKLEVAEVDEVVVTGYAQIRKESFTGNSISVSREELLNVSKTNVIQALQVFDPSFRIQENNQWGSDPNAVPEMYIRGRSGIGVKQLDANSLSKSNLEENPNLPLFIMDGFEITVQKLYDMDPNRIENITILKDAAATAMYGSRSANGVVVITTVAPKPGEVSVSYGLTGTLSMPDLTDYNLMNAAEKLETERVAGLYTYDSDEEVAYNQLTLDEEYYKKLANIKRGVDTYWLSKPLRTVFNHQHSLYIEGGSTDMRFGLDVLYNNDNGVMKESARNRYGVGLSIDYRLGDFQIKNYISYNVTKSKESPYGSFSDYTKKMPYDEYKDENGKYLKETQEWIVGGDEENPLYEATLKNYDEDQIDELINNLAINWYINDYWQIKGQFSVTKTTTRGERFLDPESQKNGDLLGKDNPISGELRTEENNGFKWDLTATAAYNRSIGKNYINLTFGINAKDEQSKSLSSFYKGFPNGSLSSINYANEIVEKPTVNQNKSRLFGMLASLNYTYDNIYLLDISLRMDGSSEFGVDKRFAPFFSGGVGINIHNYEFMKNLGYVNMLKIRGSYGATGKVNFPAYAARTMYKIQNDKWYRTGIGASLVALGNSGLTWETTNTLDVGFDIQMLDGLIYVNASYYRKKTVDLINDVTIASSTGFTTYVDNIGEIMNKGIDVQVRSDVYKSKDWMVAVFGNLSHNENKLLKISESLKAYNDQVQAQYADYGTGYLGASAGDTKYSKTFTQYVEGGSTTSIWGMKSLGINPSDGEEVLVRRDGSTTYEWEAAEQVILGDTEPKVQGAFGFNVRYKNWSLYTTFLYKLGGQEYNSTLVNKVENARISSENVDKRVFSQRWKQPGDHAKYKKLQTKGVIQTTRPTERFVQDNNVLTLNSLTLGYDFGQKILKKIGFGVLRLELGANELFRVSSVKFERGIDYPYARKMNISLKASF</sequence>
<dbReference type="NCBIfam" id="TIGR04057">
    <property type="entry name" value="SusC_RagA_signa"/>
    <property type="match status" value="1"/>
</dbReference>
<keyword evidence="11" id="KW-1185">Reference proteome</keyword>
<proteinExistence type="inferred from homology"/>
<evidence type="ECO:0000256" key="1">
    <source>
        <dbReference type="ARBA" id="ARBA00004571"/>
    </source>
</evidence>
<dbReference type="Pfam" id="PF07715">
    <property type="entry name" value="Plug"/>
    <property type="match status" value="1"/>
</dbReference>
<evidence type="ECO:0000256" key="5">
    <source>
        <dbReference type="ARBA" id="ARBA00023136"/>
    </source>
</evidence>
<dbReference type="InterPro" id="IPR023997">
    <property type="entry name" value="TonB-dep_OMP_SusC/RagA_CS"/>
</dbReference>
<dbReference type="Pfam" id="PF13715">
    <property type="entry name" value="CarbopepD_reg_2"/>
    <property type="match status" value="1"/>
</dbReference>
<dbReference type="Proteomes" id="UP000646484">
    <property type="component" value="Unassembled WGS sequence"/>
</dbReference>
<dbReference type="InterPro" id="IPR023996">
    <property type="entry name" value="TonB-dep_OMP_SusC/RagA"/>
</dbReference>
<keyword evidence="4 7" id="KW-0812">Transmembrane</keyword>
<evidence type="ECO:0000313" key="11">
    <source>
        <dbReference type="Proteomes" id="UP000646484"/>
    </source>
</evidence>
<comment type="caution">
    <text evidence="10">The sequence shown here is derived from an EMBL/GenBank/DDBJ whole genome shotgun (WGS) entry which is preliminary data.</text>
</comment>
<dbReference type="PROSITE" id="PS52016">
    <property type="entry name" value="TONB_DEPENDENT_REC_3"/>
    <property type="match status" value="1"/>
</dbReference>
<dbReference type="InterPro" id="IPR012910">
    <property type="entry name" value="Plug_dom"/>
</dbReference>
<feature type="transmembrane region" description="Helical" evidence="8">
    <location>
        <begin position="20"/>
        <end position="38"/>
    </location>
</feature>
<keyword evidence="6 7" id="KW-0998">Cell outer membrane</keyword>
<dbReference type="NCBIfam" id="TIGR04056">
    <property type="entry name" value="OMP_RagA_SusC"/>
    <property type="match status" value="1"/>
</dbReference>
<accession>A0ABR7D649</accession>
<evidence type="ECO:0000256" key="8">
    <source>
        <dbReference type="SAM" id="Phobius"/>
    </source>
</evidence>
<dbReference type="Gene3D" id="2.60.40.1120">
    <property type="entry name" value="Carboxypeptidase-like, regulatory domain"/>
    <property type="match status" value="1"/>
</dbReference>
<evidence type="ECO:0000256" key="3">
    <source>
        <dbReference type="ARBA" id="ARBA00022452"/>
    </source>
</evidence>
<comment type="similarity">
    <text evidence="7">Belongs to the TonB-dependent receptor family.</text>
</comment>
<protein>
    <submittedName>
        <fullName evidence="10">SusC/RagA family TonB-linked outer membrane protein</fullName>
    </submittedName>
</protein>
<evidence type="ECO:0000256" key="7">
    <source>
        <dbReference type="PROSITE-ProRule" id="PRU01360"/>
    </source>
</evidence>
<keyword evidence="3 7" id="KW-1134">Transmembrane beta strand</keyword>
<evidence type="ECO:0000256" key="2">
    <source>
        <dbReference type="ARBA" id="ARBA00022448"/>
    </source>
</evidence>
<dbReference type="InterPro" id="IPR036942">
    <property type="entry name" value="Beta-barrel_TonB_sf"/>
</dbReference>